<dbReference type="Proteomes" id="UP000294901">
    <property type="component" value="Unassembled WGS sequence"/>
</dbReference>
<protein>
    <submittedName>
        <fullName evidence="1">Uncharacterized protein</fullName>
    </submittedName>
</protein>
<reference evidence="1 2" key="1">
    <citation type="submission" date="2019-03" db="EMBL/GenBank/DDBJ databases">
        <title>Sequencing the genomes of 1000 actinobacteria strains.</title>
        <authorList>
            <person name="Klenk H.-P."/>
        </authorList>
    </citation>
    <scope>NUCLEOTIDE SEQUENCE [LARGE SCALE GENOMIC DNA]</scope>
    <source>
        <strain evidence="1 2">DSM 43805</strain>
    </source>
</reference>
<sequence length="86" mass="10200">MPGAERVVRIQNKSPERVEKLYLEREEHNLPDRPELVYDLPRLPPCTVLSFSKPKDEGTERWWQWDDAYVVIGTTMWTRRDASSRA</sequence>
<name>A0A4R6JS24_9ACTN</name>
<comment type="caution">
    <text evidence="1">The sequence shown here is derived from an EMBL/GenBank/DDBJ whole genome shotgun (WGS) entry which is preliminary data.</text>
</comment>
<gene>
    <name evidence="1" type="ORF">C8E87_2179</name>
</gene>
<proteinExistence type="predicted"/>
<dbReference type="EMBL" id="SNWR01000001">
    <property type="protein sequence ID" value="TDO38522.1"/>
    <property type="molecule type" value="Genomic_DNA"/>
</dbReference>
<keyword evidence="2" id="KW-1185">Reference proteome</keyword>
<accession>A0A4R6JS24</accession>
<evidence type="ECO:0000313" key="1">
    <source>
        <dbReference type="EMBL" id="TDO38522.1"/>
    </source>
</evidence>
<dbReference type="AlphaFoldDB" id="A0A4R6JS24"/>
<organism evidence="1 2">
    <name type="scientific">Paractinoplanes brasiliensis</name>
    <dbReference type="NCBI Taxonomy" id="52695"/>
    <lineage>
        <taxon>Bacteria</taxon>
        <taxon>Bacillati</taxon>
        <taxon>Actinomycetota</taxon>
        <taxon>Actinomycetes</taxon>
        <taxon>Micromonosporales</taxon>
        <taxon>Micromonosporaceae</taxon>
        <taxon>Paractinoplanes</taxon>
    </lineage>
</organism>
<evidence type="ECO:0000313" key="2">
    <source>
        <dbReference type="Proteomes" id="UP000294901"/>
    </source>
</evidence>